<dbReference type="Gene3D" id="1.10.8.60">
    <property type="match status" value="1"/>
</dbReference>
<dbReference type="GO" id="GO:0006355">
    <property type="term" value="P:regulation of DNA-templated transcription"/>
    <property type="evidence" value="ECO:0007669"/>
    <property type="project" value="InterPro"/>
</dbReference>
<dbReference type="PANTHER" id="PTHR32071">
    <property type="entry name" value="TRANSCRIPTIONAL REGULATORY PROTEIN"/>
    <property type="match status" value="1"/>
</dbReference>
<dbReference type="Gene3D" id="1.10.10.60">
    <property type="entry name" value="Homeodomain-like"/>
    <property type="match status" value="1"/>
</dbReference>
<dbReference type="Proteomes" id="UP000501705">
    <property type="component" value="Chromosome"/>
</dbReference>
<evidence type="ECO:0000259" key="5">
    <source>
        <dbReference type="PROSITE" id="PS50045"/>
    </source>
</evidence>
<dbReference type="GO" id="GO:0043565">
    <property type="term" value="F:sequence-specific DNA binding"/>
    <property type="evidence" value="ECO:0007669"/>
    <property type="project" value="InterPro"/>
</dbReference>
<accession>A0A6G9XTN7</accession>
<proteinExistence type="predicted"/>
<protein>
    <recommendedName>
        <fullName evidence="5">Sigma-54 factor interaction domain-containing protein</fullName>
    </recommendedName>
</protein>
<dbReference type="PANTHER" id="PTHR32071:SF122">
    <property type="entry name" value="SIGMA FACTOR"/>
    <property type="match status" value="1"/>
</dbReference>
<dbReference type="PROSITE" id="PS50045">
    <property type="entry name" value="SIGMA54_INTERACT_4"/>
    <property type="match status" value="1"/>
</dbReference>
<feature type="domain" description="Sigma-54 factor interaction" evidence="5">
    <location>
        <begin position="394"/>
        <end position="457"/>
    </location>
</feature>
<name>A0A6G9XTN7_NOCBR</name>
<evidence type="ECO:0000313" key="7">
    <source>
        <dbReference type="Proteomes" id="UP000501705"/>
    </source>
</evidence>
<dbReference type="Gene3D" id="3.30.450.40">
    <property type="match status" value="1"/>
</dbReference>
<dbReference type="InterPro" id="IPR029016">
    <property type="entry name" value="GAF-like_dom_sf"/>
</dbReference>
<keyword evidence="2" id="KW-0067">ATP-binding</keyword>
<dbReference type="AlphaFoldDB" id="A0A6G9XTN7"/>
<evidence type="ECO:0000256" key="3">
    <source>
        <dbReference type="ARBA" id="ARBA00023015"/>
    </source>
</evidence>
<keyword evidence="1" id="KW-0547">Nucleotide-binding</keyword>
<evidence type="ECO:0000256" key="4">
    <source>
        <dbReference type="ARBA" id="ARBA00023163"/>
    </source>
</evidence>
<dbReference type="SUPFAM" id="SSF52540">
    <property type="entry name" value="P-loop containing nucleoside triphosphate hydrolases"/>
    <property type="match status" value="1"/>
</dbReference>
<dbReference type="InterPro" id="IPR009057">
    <property type="entry name" value="Homeodomain-like_sf"/>
</dbReference>
<reference evidence="6 7" key="1">
    <citation type="journal article" date="2019" name="ACS Chem. Biol.">
        <title>Identification and Mobilization of a Cryptic Antibiotic Biosynthesis Gene Locus from a Human-Pathogenic Nocardia Isolate.</title>
        <authorList>
            <person name="Herisse M."/>
            <person name="Ishida K."/>
            <person name="Porter J.L."/>
            <person name="Howden B."/>
            <person name="Hertweck C."/>
            <person name="Stinear T.P."/>
            <person name="Pidot S.J."/>
        </authorList>
    </citation>
    <scope>NUCLEOTIDE SEQUENCE [LARGE SCALE GENOMIC DNA]</scope>
    <source>
        <strain evidence="6 7">AUSMDU00024985</strain>
    </source>
</reference>
<evidence type="ECO:0000256" key="1">
    <source>
        <dbReference type="ARBA" id="ARBA00022741"/>
    </source>
</evidence>
<dbReference type="InterPro" id="IPR058031">
    <property type="entry name" value="AAA_lid_NorR"/>
</dbReference>
<dbReference type="GO" id="GO:0005524">
    <property type="term" value="F:ATP binding"/>
    <property type="evidence" value="ECO:0007669"/>
    <property type="project" value="UniProtKB-KW"/>
</dbReference>
<dbReference type="InterPro" id="IPR002078">
    <property type="entry name" value="Sigma_54_int"/>
</dbReference>
<organism evidence="6 7">
    <name type="scientific">Nocardia brasiliensis</name>
    <dbReference type="NCBI Taxonomy" id="37326"/>
    <lineage>
        <taxon>Bacteria</taxon>
        <taxon>Bacillati</taxon>
        <taxon>Actinomycetota</taxon>
        <taxon>Actinomycetes</taxon>
        <taxon>Mycobacteriales</taxon>
        <taxon>Nocardiaceae</taxon>
        <taxon>Nocardia</taxon>
    </lineage>
</organism>
<keyword evidence="3" id="KW-0805">Transcription regulation</keyword>
<evidence type="ECO:0000313" key="6">
    <source>
        <dbReference type="EMBL" id="QIS04268.1"/>
    </source>
</evidence>
<dbReference type="Pfam" id="PF02954">
    <property type="entry name" value="HTH_8"/>
    <property type="match status" value="1"/>
</dbReference>
<dbReference type="SUPFAM" id="SSF46689">
    <property type="entry name" value="Homeodomain-like"/>
    <property type="match status" value="1"/>
</dbReference>
<sequence>MSSQQSLLRPVIAASWRRAELAGLDPAVPVRSAGVDELDPQSRLVRAAAPVLEDLGVVLRGTEVAVVLADRDLRLVELASGDANARTRLERMGLIRGRRLDEAAIGTNSLATAAEAGVGVAVQGSEHYIEELKQFNCYGHPIIHPVTRRLEGVLDITCAANESNQLLAPFVLSAVRRIEERLTSDTKAAEQQLFGTFQSAVLRDRTVAVAAVRGDVFVANKIAIETLGPADHAVLRGIAGDAPRAQTRMMLNLSSGRTVRVAVRPVGDGVLFVFERGAAEPPASDPLQDGHVAICGEPGTGRTRTAREIAGPAATTWFDASDTVALGHAPWLGQVSDALSNTDVVVIEATELLPESVARYLARALVGSRARVVLTSGAENGLDAHHRVMRAHCVHQIDLLPLRARSSDVPGLVLSMTAELGAPRELRWTTGALESLAAQDWPGNLTELHAVVRHVVTTRRVGDVTVHDLPERYRGRAPIRKLTPIERAEHDAIVDALRAAEGNKLVAARQLGISRTTLYRAIRRYGIAPPAAAR</sequence>
<dbReference type="RefSeq" id="WP_167463386.1">
    <property type="nucleotide sequence ID" value="NZ_CP046171.1"/>
</dbReference>
<gene>
    <name evidence="6" type="ORF">F5X71_19750</name>
</gene>
<evidence type="ECO:0000256" key="2">
    <source>
        <dbReference type="ARBA" id="ARBA00022840"/>
    </source>
</evidence>
<dbReference type="InterPro" id="IPR027417">
    <property type="entry name" value="P-loop_NTPase"/>
</dbReference>
<dbReference type="PRINTS" id="PR01590">
    <property type="entry name" value="HTHFIS"/>
</dbReference>
<keyword evidence="4" id="KW-0804">Transcription</keyword>
<dbReference type="InterPro" id="IPR002197">
    <property type="entry name" value="HTH_Fis"/>
</dbReference>
<dbReference type="EMBL" id="CP046171">
    <property type="protein sequence ID" value="QIS04268.1"/>
    <property type="molecule type" value="Genomic_DNA"/>
</dbReference>
<dbReference type="Pfam" id="PF25601">
    <property type="entry name" value="AAA_lid_14"/>
    <property type="match status" value="1"/>
</dbReference>